<dbReference type="RefSeq" id="WP_154465385.1">
    <property type="nucleotide sequence ID" value="NZ_JAXDZL010000195.1"/>
</dbReference>
<dbReference type="PANTHER" id="PTHR38445:SF7">
    <property type="entry name" value="GNTR-FAMILY TRANSCRIPTIONAL REGULATOR"/>
    <property type="match status" value="1"/>
</dbReference>
<dbReference type="CDD" id="cd07377">
    <property type="entry name" value="WHTH_GntR"/>
    <property type="match status" value="1"/>
</dbReference>
<evidence type="ECO:0000256" key="2">
    <source>
        <dbReference type="ARBA" id="ARBA00023125"/>
    </source>
</evidence>
<evidence type="ECO:0000313" key="5">
    <source>
        <dbReference type="EMBL" id="MSS89535.1"/>
    </source>
</evidence>
<sequence length="123" mass="13930">MNILLTNDSRLPIYEQLMRAIKQSILRGEAGPGDMLPSIRGLARDLDISVITTSRAYEELEKEGLIYSVQGKGFYVNQMDKKLLKETQLKDWEEAAGAWIDEGKRLGLSLEEILKAAELLYSR</sequence>
<dbReference type="InterPro" id="IPR000524">
    <property type="entry name" value="Tscrpt_reg_HTH_GntR"/>
</dbReference>
<dbReference type="Pfam" id="PF00392">
    <property type="entry name" value="GntR"/>
    <property type="match status" value="1"/>
</dbReference>
<comment type="caution">
    <text evidence="5">The sequence shown here is derived from an EMBL/GenBank/DDBJ whole genome shotgun (WGS) entry which is preliminary data.</text>
</comment>
<dbReference type="PROSITE" id="PS50949">
    <property type="entry name" value="HTH_GNTR"/>
    <property type="match status" value="1"/>
</dbReference>
<reference evidence="5 6" key="1">
    <citation type="submission" date="2019-08" db="EMBL/GenBank/DDBJ databases">
        <title>In-depth cultivation of the pig gut microbiome towards novel bacterial diversity and tailored functional studies.</title>
        <authorList>
            <person name="Wylensek D."/>
            <person name="Hitch T.C.A."/>
            <person name="Clavel T."/>
        </authorList>
    </citation>
    <scope>NUCLEOTIDE SEQUENCE [LARGE SCALE GENOMIC DNA]</scope>
    <source>
        <strain evidence="5 6">WCA-389-WT-23B</strain>
    </source>
</reference>
<dbReference type="GeneID" id="86054344"/>
<dbReference type="AlphaFoldDB" id="A0A6N7WIE2"/>
<gene>
    <name evidence="5" type="ORF">FYJ45_14960</name>
</gene>
<evidence type="ECO:0000256" key="1">
    <source>
        <dbReference type="ARBA" id="ARBA00023015"/>
    </source>
</evidence>
<accession>A0A6N7WIE2</accession>
<name>A0A6N7WIE2_9FIRM</name>
<evidence type="ECO:0000256" key="3">
    <source>
        <dbReference type="ARBA" id="ARBA00023163"/>
    </source>
</evidence>
<organism evidence="5 6">
    <name type="scientific">Eisenbergiella porci</name>
    <dbReference type="NCBI Taxonomy" id="2652274"/>
    <lineage>
        <taxon>Bacteria</taxon>
        <taxon>Bacillati</taxon>
        <taxon>Bacillota</taxon>
        <taxon>Clostridia</taxon>
        <taxon>Lachnospirales</taxon>
        <taxon>Lachnospiraceae</taxon>
        <taxon>Eisenbergiella</taxon>
    </lineage>
</organism>
<dbReference type="PANTHER" id="PTHR38445">
    <property type="entry name" value="HTH-TYPE TRANSCRIPTIONAL REPRESSOR YTRA"/>
    <property type="match status" value="1"/>
</dbReference>
<dbReference type="Gene3D" id="1.10.10.10">
    <property type="entry name" value="Winged helix-like DNA-binding domain superfamily/Winged helix DNA-binding domain"/>
    <property type="match status" value="1"/>
</dbReference>
<keyword evidence="6" id="KW-1185">Reference proteome</keyword>
<dbReference type="SMART" id="SM00345">
    <property type="entry name" value="HTH_GNTR"/>
    <property type="match status" value="1"/>
</dbReference>
<dbReference type="InterPro" id="IPR036388">
    <property type="entry name" value="WH-like_DNA-bd_sf"/>
</dbReference>
<feature type="domain" description="HTH gntR-type" evidence="4">
    <location>
        <begin position="11"/>
        <end position="79"/>
    </location>
</feature>
<dbReference type="Proteomes" id="UP000436047">
    <property type="component" value="Unassembled WGS sequence"/>
</dbReference>
<dbReference type="GO" id="GO:0003677">
    <property type="term" value="F:DNA binding"/>
    <property type="evidence" value="ECO:0007669"/>
    <property type="project" value="UniProtKB-KW"/>
</dbReference>
<evidence type="ECO:0000313" key="6">
    <source>
        <dbReference type="Proteomes" id="UP000436047"/>
    </source>
</evidence>
<dbReference type="GO" id="GO:0003700">
    <property type="term" value="F:DNA-binding transcription factor activity"/>
    <property type="evidence" value="ECO:0007669"/>
    <property type="project" value="InterPro"/>
</dbReference>
<proteinExistence type="predicted"/>
<keyword evidence="2" id="KW-0238">DNA-binding</keyword>
<keyword evidence="3" id="KW-0804">Transcription</keyword>
<evidence type="ECO:0000259" key="4">
    <source>
        <dbReference type="PROSITE" id="PS50949"/>
    </source>
</evidence>
<dbReference type="InterPro" id="IPR036390">
    <property type="entry name" value="WH_DNA-bd_sf"/>
</dbReference>
<dbReference type="EMBL" id="VUMI01000024">
    <property type="protein sequence ID" value="MSS89535.1"/>
    <property type="molecule type" value="Genomic_DNA"/>
</dbReference>
<dbReference type="SUPFAM" id="SSF46785">
    <property type="entry name" value="Winged helix' DNA-binding domain"/>
    <property type="match status" value="1"/>
</dbReference>
<keyword evidence="1" id="KW-0805">Transcription regulation</keyword>
<protein>
    <submittedName>
        <fullName evidence="5">GntR family transcriptional regulator</fullName>
    </submittedName>
</protein>